<comment type="function">
    <text evidence="6">Required for the formation of N(7)-methylguanine at position 46 (m7G46) in tRNA. In the complex, it is required to stabilize and induce conformational changes of the catalytic subunit.</text>
</comment>
<feature type="region of interest" description="Disordered" evidence="8">
    <location>
        <begin position="32"/>
        <end position="70"/>
    </location>
</feature>
<comment type="pathway">
    <text evidence="6">tRNA modification; N(7)-methylguanine-tRNA biosynthesis.</text>
</comment>
<evidence type="ECO:0000256" key="3">
    <source>
        <dbReference type="ARBA" id="ARBA00022694"/>
    </source>
</evidence>
<keyword evidence="5 6" id="KW-0539">Nucleus</keyword>
<dbReference type="PANTHER" id="PTHR16288">
    <property type="entry name" value="WD40 REPEAT PROTEIN 4"/>
    <property type="match status" value="1"/>
</dbReference>
<dbReference type="EMBL" id="MU006218">
    <property type="protein sequence ID" value="KAF2831496.1"/>
    <property type="molecule type" value="Genomic_DNA"/>
</dbReference>
<evidence type="ECO:0000256" key="7">
    <source>
        <dbReference type="PROSITE-ProRule" id="PRU00221"/>
    </source>
</evidence>
<proteinExistence type="inferred from homology"/>
<dbReference type="AlphaFoldDB" id="A0A6A7AE49"/>
<feature type="region of interest" description="Disordered" evidence="8">
    <location>
        <begin position="456"/>
        <end position="475"/>
    </location>
</feature>
<evidence type="ECO:0000313" key="10">
    <source>
        <dbReference type="Proteomes" id="UP000799424"/>
    </source>
</evidence>
<dbReference type="GO" id="GO:0005829">
    <property type="term" value="C:cytosol"/>
    <property type="evidence" value="ECO:0007669"/>
    <property type="project" value="TreeGrafter"/>
</dbReference>
<dbReference type="Pfam" id="PF00400">
    <property type="entry name" value="WD40"/>
    <property type="match status" value="1"/>
</dbReference>
<organism evidence="9 10">
    <name type="scientific">Ophiobolus disseminans</name>
    <dbReference type="NCBI Taxonomy" id="1469910"/>
    <lineage>
        <taxon>Eukaryota</taxon>
        <taxon>Fungi</taxon>
        <taxon>Dikarya</taxon>
        <taxon>Ascomycota</taxon>
        <taxon>Pezizomycotina</taxon>
        <taxon>Dothideomycetes</taxon>
        <taxon>Pleosporomycetidae</taxon>
        <taxon>Pleosporales</taxon>
        <taxon>Pleosporineae</taxon>
        <taxon>Phaeosphaeriaceae</taxon>
        <taxon>Ophiobolus</taxon>
    </lineage>
</organism>
<dbReference type="GO" id="GO:0005634">
    <property type="term" value="C:nucleus"/>
    <property type="evidence" value="ECO:0007669"/>
    <property type="project" value="UniProtKB-SubCell"/>
</dbReference>
<gene>
    <name evidence="9" type="ORF">CC86DRAFT_443164</name>
</gene>
<keyword evidence="10" id="KW-1185">Reference proteome</keyword>
<reference evidence="9" key="1">
    <citation type="journal article" date="2020" name="Stud. Mycol.">
        <title>101 Dothideomycetes genomes: a test case for predicting lifestyles and emergence of pathogens.</title>
        <authorList>
            <person name="Haridas S."/>
            <person name="Albert R."/>
            <person name="Binder M."/>
            <person name="Bloem J."/>
            <person name="Labutti K."/>
            <person name="Salamov A."/>
            <person name="Andreopoulos B."/>
            <person name="Baker S."/>
            <person name="Barry K."/>
            <person name="Bills G."/>
            <person name="Bluhm B."/>
            <person name="Cannon C."/>
            <person name="Castanera R."/>
            <person name="Culley D."/>
            <person name="Daum C."/>
            <person name="Ezra D."/>
            <person name="Gonzalez J."/>
            <person name="Henrissat B."/>
            <person name="Kuo A."/>
            <person name="Liang C."/>
            <person name="Lipzen A."/>
            <person name="Lutzoni F."/>
            <person name="Magnuson J."/>
            <person name="Mondo S."/>
            <person name="Nolan M."/>
            <person name="Ohm R."/>
            <person name="Pangilinan J."/>
            <person name="Park H.-J."/>
            <person name="Ramirez L."/>
            <person name="Alfaro M."/>
            <person name="Sun H."/>
            <person name="Tritt A."/>
            <person name="Yoshinaga Y."/>
            <person name="Zwiers L.-H."/>
            <person name="Turgeon B."/>
            <person name="Goodwin S."/>
            <person name="Spatafora J."/>
            <person name="Crous P."/>
            <person name="Grigoriev I."/>
        </authorList>
    </citation>
    <scope>NUCLEOTIDE SEQUENCE</scope>
    <source>
        <strain evidence="9">CBS 113818</strain>
    </source>
</reference>
<dbReference type="GO" id="GO:0043527">
    <property type="term" value="C:tRNA methyltransferase complex"/>
    <property type="evidence" value="ECO:0007669"/>
    <property type="project" value="TreeGrafter"/>
</dbReference>
<dbReference type="PROSITE" id="PS50082">
    <property type="entry name" value="WD_REPEATS_2"/>
    <property type="match status" value="1"/>
</dbReference>
<keyword evidence="3 6" id="KW-0819">tRNA processing</keyword>
<dbReference type="SUPFAM" id="SSF50978">
    <property type="entry name" value="WD40 repeat-like"/>
    <property type="match status" value="1"/>
</dbReference>
<dbReference type="Gene3D" id="2.130.10.10">
    <property type="entry name" value="YVTN repeat-like/Quinoprotein amine dehydrogenase"/>
    <property type="match status" value="2"/>
</dbReference>
<dbReference type="UniPathway" id="UPA00989"/>
<dbReference type="SMART" id="SM00320">
    <property type="entry name" value="WD40"/>
    <property type="match status" value="3"/>
</dbReference>
<evidence type="ECO:0000313" key="9">
    <source>
        <dbReference type="EMBL" id="KAF2831496.1"/>
    </source>
</evidence>
<dbReference type="InterPro" id="IPR036322">
    <property type="entry name" value="WD40_repeat_dom_sf"/>
</dbReference>
<evidence type="ECO:0000256" key="2">
    <source>
        <dbReference type="ARBA" id="ARBA00022574"/>
    </source>
</evidence>
<dbReference type="PANTHER" id="PTHR16288:SF0">
    <property type="entry name" value="TRNA (GUANINE-N(7)-)-METHYLTRANSFERASE NON-CATALYTIC SUBUNIT WDR4"/>
    <property type="match status" value="1"/>
</dbReference>
<dbReference type="GO" id="GO:0106004">
    <property type="term" value="P:tRNA (guanine-N7)-methylation"/>
    <property type="evidence" value="ECO:0007669"/>
    <property type="project" value="UniProtKB-UniRule"/>
</dbReference>
<evidence type="ECO:0000256" key="1">
    <source>
        <dbReference type="ARBA" id="ARBA00004123"/>
    </source>
</evidence>
<evidence type="ECO:0000256" key="5">
    <source>
        <dbReference type="ARBA" id="ARBA00023242"/>
    </source>
</evidence>
<dbReference type="InterPro" id="IPR001680">
    <property type="entry name" value="WD40_rpt"/>
</dbReference>
<dbReference type="OrthoDB" id="339900at2759"/>
<sequence length="495" mass="54009">MAFPYQCLVARSETSPDSHSWILVGASGSKLVTQSSNGATSVWPQEESNVMDDHNDEQEPPGKRIKLSPPKEQKANFSSLVLSSDGKHLVGVTGEDKCIRVFQVGSGSCLQQLSERCMSRRPSSITLTDDDTTILCADKFGDVYALPLLPSPDEERPATPVVAEPAEEKVEGKEFTPSATVLTVHSGRNRKTLEEQLKKKAKGLLKTKEAITFKHDLLLGHVSMLTDLAYVRMHGRGYIITADRDEHIRISRGPPQAHIIEGFCFGHQEFISRLCLTKSGFLISGGGDAQLRVWDFLKFKLLATFPIRDTALAYLKARPELSPLGEDEANFKVAVSGIWAVRSSSDDVNEVLVACEGIPALFVFNLEPSSSGTCIPLQGNPLDVAFVQLSQGSWTAIVAIDNIHKPCSTTETRDDKDAPRLQHFSRPIPTGSQWHEDTSLREVLGSFAKEGSKLGVEGADAGATETSSPKSAGDKALRDILYNVENLRKRPGAED</sequence>
<name>A0A6A7AE49_9PLEO</name>
<accession>A0A6A7AE49</accession>
<comment type="subcellular location">
    <subcellularLocation>
        <location evidence="1 6">Nucleus</location>
    </subcellularLocation>
</comment>
<dbReference type="InterPro" id="IPR028884">
    <property type="entry name" value="Trm82"/>
</dbReference>
<dbReference type="HAMAP" id="MF_03056">
    <property type="entry name" value="TRM82"/>
    <property type="match status" value="1"/>
</dbReference>
<dbReference type="InterPro" id="IPR015943">
    <property type="entry name" value="WD40/YVTN_repeat-like_dom_sf"/>
</dbReference>
<feature type="compositionally biased region" description="Polar residues" evidence="8">
    <location>
        <begin position="32"/>
        <end position="48"/>
    </location>
</feature>
<keyword evidence="4 6" id="KW-0677">Repeat</keyword>
<dbReference type="Proteomes" id="UP000799424">
    <property type="component" value="Unassembled WGS sequence"/>
</dbReference>
<comment type="similarity">
    <text evidence="6">Belongs to the WD repeat TRM82 family.</text>
</comment>
<evidence type="ECO:0000256" key="8">
    <source>
        <dbReference type="SAM" id="MobiDB-lite"/>
    </source>
</evidence>
<protein>
    <submittedName>
        <fullName evidence="9">Uncharacterized protein</fullName>
    </submittedName>
</protein>
<evidence type="ECO:0000256" key="6">
    <source>
        <dbReference type="HAMAP-Rule" id="MF_03056"/>
    </source>
</evidence>
<evidence type="ECO:0000256" key="4">
    <source>
        <dbReference type="ARBA" id="ARBA00022737"/>
    </source>
</evidence>
<keyword evidence="2 6" id="KW-0853">WD repeat</keyword>
<feature type="repeat" description="WD" evidence="7">
    <location>
        <begin position="264"/>
        <end position="304"/>
    </location>
</feature>